<dbReference type="Gene3D" id="3.30.9.10">
    <property type="entry name" value="D-Amino Acid Oxidase, subunit A, domain 2"/>
    <property type="match status" value="1"/>
</dbReference>
<keyword evidence="1" id="KW-0963">Cytoplasm</keyword>
<name>A0A074VBI0_9NEIS</name>
<dbReference type="Gene3D" id="3.50.50.60">
    <property type="entry name" value="FAD/NAD(P)-binding domain"/>
    <property type="match status" value="1"/>
</dbReference>
<evidence type="ECO:0000256" key="8">
    <source>
        <dbReference type="ARBA" id="ARBA00023002"/>
    </source>
</evidence>
<evidence type="ECO:0000259" key="10">
    <source>
        <dbReference type="Pfam" id="PF01266"/>
    </source>
</evidence>
<dbReference type="GO" id="GO:0032259">
    <property type="term" value="P:methylation"/>
    <property type="evidence" value="ECO:0007669"/>
    <property type="project" value="UniProtKB-KW"/>
</dbReference>
<dbReference type="SUPFAM" id="SSF51905">
    <property type="entry name" value="FAD/NAD(P)-binding domain"/>
    <property type="match status" value="1"/>
</dbReference>
<keyword evidence="2" id="KW-0489">Methyltransferase</keyword>
<evidence type="ECO:0000256" key="6">
    <source>
        <dbReference type="ARBA" id="ARBA00022694"/>
    </source>
</evidence>
<accession>A0A074VBI0</accession>
<dbReference type="PANTHER" id="PTHR13847">
    <property type="entry name" value="SARCOSINE DEHYDROGENASE-RELATED"/>
    <property type="match status" value="1"/>
</dbReference>
<dbReference type="Pfam" id="PF01266">
    <property type="entry name" value="DAO"/>
    <property type="match status" value="1"/>
</dbReference>
<keyword evidence="6" id="KW-0819">tRNA processing</keyword>
<dbReference type="Proteomes" id="UP000027644">
    <property type="component" value="Unassembled WGS sequence"/>
</dbReference>
<feature type="domain" description="FAD dependent oxidoreductase" evidence="10">
    <location>
        <begin position="122"/>
        <end position="486"/>
    </location>
</feature>
<gene>
    <name evidence="11" type="ORF">SASC598J21_022510</name>
</gene>
<dbReference type="PANTHER" id="PTHR13847:SF283">
    <property type="entry name" value="TRNA 5-METHYLAMINOMETHYL-2-THIOURIDINE BIOSYNTHESIS BIFUNCTIONAL PROTEIN MNMC"/>
    <property type="match status" value="1"/>
</dbReference>
<evidence type="ECO:0000256" key="5">
    <source>
        <dbReference type="ARBA" id="ARBA00022691"/>
    </source>
</evidence>
<evidence type="ECO:0000256" key="4">
    <source>
        <dbReference type="ARBA" id="ARBA00022679"/>
    </source>
</evidence>
<dbReference type="GO" id="GO:0008168">
    <property type="term" value="F:methyltransferase activity"/>
    <property type="evidence" value="ECO:0007669"/>
    <property type="project" value="UniProtKB-KW"/>
</dbReference>
<dbReference type="GO" id="GO:0016645">
    <property type="term" value="F:oxidoreductase activity, acting on the CH-NH group of donors"/>
    <property type="evidence" value="ECO:0007669"/>
    <property type="project" value="InterPro"/>
</dbReference>
<dbReference type="NCBIfam" id="TIGR03197">
    <property type="entry name" value="MnmC_Cterm"/>
    <property type="match status" value="1"/>
</dbReference>
<keyword evidence="9" id="KW-0511">Multifunctional enzyme</keyword>
<keyword evidence="3" id="KW-0285">Flavoprotein</keyword>
<evidence type="ECO:0000256" key="2">
    <source>
        <dbReference type="ARBA" id="ARBA00022603"/>
    </source>
</evidence>
<proteinExistence type="predicted"/>
<dbReference type="InterPro" id="IPR017610">
    <property type="entry name" value="tRNA_S-uridine_synth_MnmC_C"/>
</dbReference>
<dbReference type="AlphaFoldDB" id="A0A074VBI0"/>
<sequence>MSVYTFHGWPKPDELAEKIGSDEQAEIIIIAQNWPESLTAQSHAGQIIVQLWVEARIFWQHQPVFSYPFRHAGKFTFIQPHVYEQWVQFNPGIVCTSTTPVYSEFRYKPWLTLPDLLPVKSVVVIGAGIAGAATAFALAKRGIAVTVIEQHTIASAASGNHLGLLYAKISAHATVQTELLLAGYGYSRALLSNCLPAGQGWLDCGVIHLNYNSKEQQRNMLLANQNPQSKLFHAVTQEEASQIAGIDLPHSGLWWPYGAAINPLSWIQNMLRHPLIQVLTTTKVNAICRQKDLWQIDCQNQLEAFSLNASHIVICAGAESNFLYPVAGWPFHKIRGQTTTASIKQEAVQPHCALSANSYITPQWRDKLCFGATFHPNQTNNDLTSEDEKENWQQLRQWMPHLAANLDSDNPLQGHAAIRCDAYDHLPVVGPIGDTSAMFKYYAQLRMDKNYPLTQPCPWLPGAFINTAHGSRGLITAPLCAEAIAASILGLPSPLSVRLQQALLPNRLPIRMLTHHQSFAFAEQTK</sequence>
<dbReference type="GO" id="GO:0005737">
    <property type="term" value="C:cytoplasm"/>
    <property type="evidence" value="ECO:0007669"/>
    <property type="project" value="TreeGrafter"/>
</dbReference>
<evidence type="ECO:0000256" key="3">
    <source>
        <dbReference type="ARBA" id="ARBA00022630"/>
    </source>
</evidence>
<evidence type="ECO:0000256" key="1">
    <source>
        <dbReference type="ARBA" id="ARBA00022490"/>
    </source>
</evidence>
<keyword evidence="8" id="KW-0560">Oxidoreductase</keyword>
<dbReference type="InterPro" id="IPR036188">
    <property type="entry name" value="FAD/NAD-bd_sf"/>
</dbReference>
<evidence type="ECO:0000313" key="11">
    <source>
        <dbReference type="EMBL" id="KEP99814.1"/>
    </source>
</evidence>
<reference evidence="11 12" key="1">
    <citation type="journal article" date="2014" name="PLoS Genet.">
        <title>Hidden diversity in honey bee gut symbionts detected by single-cell genomics.</title>
        <authorList>
            <person name="Engel P."/>
            <person name="Stepanauskas R."/>
            <person name="Moran N."/>
        </authorList>
    </citation>
    <scope>NUCLEOTIDE SEQUENCE [LARGE SCALE GENOMIC DNA]</scope>
    <source>
        <strain evidence="11 12">SCGC AB-598-J21</strain>
    </source>
</reference>
<keyword evidence="7" id="KW-0274">FAD</keyword>
<dbReference type="EMBL" id="AVQL01000456">
    <property type="protein sequence ID" value="KEP99814.1"/>
    <property type="molecule type" value="Genomic_DNA"/>
</dbReference>
<evidence type="ECO:0000256" key="9">
    <source>
        <dbReference type="ARBA" id="ARBA00023268"/>
    </source>
</evidence>
<protein>
    <submittedName>
        <fullName evidence="11">Glycine/D-amino acid oxidase (Deaminating)</fullName>
    </submittedName>
</protein>
<evidence type="ECO:0000313" key="12">
    <source>
        <dbReference type="Proteomes" id="UP000027644"/>
    </source>
</evidence>
<evidence type="ECO:0000256" key="7">
    <source>
        <dbReference type="ARBA" id="ARBA00022827"/>
    </source>
</evidence>
<organism evidence="11 12">
    <name type="scientific">Snodgrassella alvi SCGC AB-598-J21</name>
    <dbReference type="NCBI Taxonomy" id="1385367"/>
    <lineage>
        <taxon>Bacteria</taxon>
        <taxon>Pseudomonadati</taxon>
        <taxon>Pseudomonadota</taxon>
        <taxon>Betaproteobacteria</taxon>
        <taxon>Neisseriales</taxon>
        <taxon>Neisseriaceae</taxon>
        <taxon>Snodgrassella</taxon>
    </lineage>
</organism>
<keyword evidence="4" id="KW-0808">Transferase</keyword>
<dbReference type="InterPro" id="IPR006076">
    <property type="entry name" value="FAD-dep_OxRdtase"/>
</dbReference>
<dbReference type="GO" id="GO:0008033">
    <property type="term" value="P:tRNA processing"/>
    <property type="evidence" value="ECO:0007669"/>
    <property type="project" value="UniProtKB-KW"/>
</dbReference>
<keyword evidence="5" id="KW-0949">S-adenosyl-L-methionine</keyword>
<comment type="caution">
    <text evidence="11">The sequence shown here is derived from an EMBL/GenBank/DDBJ whole genome shotgun (WGS) entry which is preliminary data.</text>
</comment>